<dbReference type="EC" id="2.7.13.3" evidence="3"/>
<evidence type="ECO:0000256" key="1">
    <source>
        <dbReference type="ARBA" id="ARBA00000085"/>
    </source>
</evidence>
<dbReference type="Gene3D" id="3.30.450.20">
    <property type="entry name" value="PAS domain"/>
    <property type="match status" value="1"/>
</dbReference>
<evidence type="ECO:0000259" key="18">
    <source>
        <dbReference type="PROSITE" id="PS50885"/>
    </source>
</evidence>
<accession>A0A1H7UH56</accession>
<evidence type="ECO:0000313" key="20">
    <source>
        <dbReference type="Proteomes" id="UP000198744"/>
    </source>
</evidence>
<dbReference type="Gene3D" id="3.30.565.10">
    <property type="entry name" value="Histidine kinase-like ATPase, C-terminal domain"/>
    <property type="match status" value="1"/>
</dbReference>
<evidence type="ECO:0000256" key="14">
    <source>
        <dbReference type="SAM" id="Phobius"/>
    </source>
</evidence>
<dbReference type="InterPro" id="IPR005467">
    <property type="entry name" value="His_kinase_dom"/>
</dbReference>
<evidence type="ECO:0000256" key="11">
    <source>
        <dbReference type="ARBA" id="ARBA00023306"/>
    </source>
</evidence>
<dbReference type="CDD" id="cd16922">
    <property type="entry name" value="HATPase_EvgS-ArcB-TorS-like"/>
    <property type="match status" value="1"/>
</dbReference>
<dbReference type="GO" id="GO:0000155">
    <property type="term" value="F:phosphorelay sensor kinase activity"/>
    <property type="evidence" value="ECO:0007669"/>
    <property type="project" value="InterPro"/>
</dbReference>
<dbReference type="SMART" id="SM00387">
    <property type="entry name" value="HATPase_c"/>
    <property type="match status" value="1"/>
</dbReference>
<evidence type="ECO:0000256" key="3">
    <source>
        <dbReference type="ARBA" id="ARBA00012438"/>
    </source>
</evidence>
<feature type="domain" description="Histidine kinase" evidence="15">
    <location>
        <begin position="423"/>
        <end position="645"/>
    </location>
</feature>
<evidence type="ECO:0000256" key="8">
    <source>
        <dbReference type="ARBA" id="ARBA00022840"/>
    </source>
</evidence>
<dbReference type="RefSeq" id="WP_093881907.1">
    <property type="nucleotide sequence ID" value="NZ_FOBS01000001.1"/>
</dbReference>
<evidence type="ECO:0000256" key="4">
    <source>
        <dbReference type="ARBA" id="ARBA00022553"/>
    </source>
</evidence>
<dbReference type="FunFam" id="1.10.287.130:FF:000038">
    <property type="entry name" value="Sensory transduction histidine kinase"/>
    <property type="match status" value="1"/>
</dbReference>
<dbReference type="Pfam" id="PF02518">
    <property type="entry name" value="HATPase_c"/>
    <property type="match status" value="1"/>
</dbReference>
<evidence type="ECO:0000256" key="13">
    <source>
        <dbReference type="SAM" id="MobiDB-lite"/>
    </source>
</evidence>
<dbReference type="SMART" id="SM00304">
    <property type="entry name" value="HAMP"/>
    <property type="match status" value="1"/>
</dbReference>
<keyword evidence="6" id="KW-0547">Nucleotide-binding</keyword>
<evidence type="ECO:0000313" key="19">
    <source>
        <dbReference type="EMBL" id="SEL96382.1"/>
    </source>
</evidence>
<comment type="catalytic activity">
    <reaction evidence="1">
        <text>ATP + protein L-histidine = ADP + protein N-phospho-L-histidine.</text>
        <dbReference type="EC" id="2.7.13.3"/>
    </reaction>
</comment>
<sequence>MLNFQNSSIRKKLTRIIMMTCCVSLFLAISLFVTHEIFSYRKNLVAKVDTLAKVTANNLIAPLLFNDQQSAEETLKALKGEPHILSACVFGQDGRRFAQYLKGKGKANTLAKESSSIDCPATSAPQKEMTGWVFKNNRLEVSRVILSERDRLGALYIISDLGDLYSQLLWYLSMAILIMGAISLIAYLLSKKLQKVISDPILNLAQSMKGVSEKKDYSLRMNYQGTDELGILMAGFNEMLSEISLRDEQLQNSRDQLEKRVVERTVELVKANRDLARAERLAREHENWLDNILKSVLTGIFIVDAHSHRILYANGLACQLTGKTEDELVGSVCHETVCPAAVNRCPVTDLGQTIDNSERILLHKSGERIPIIKNVIRMNFQGRDILLESFINIAERKQMEQQLLTAKEAAETSNIAKSQFLANMSHEIRTPMNGVIGFLELLQREERMTEQQHRYIAMALNSGEILLQLINDILDLSKIEAGKMEIVATELNLLNLTEDVVNSFSKQAQMKGIELSCHVANSIPSVLRGDPVRLRQILFNLLGNAVKFTEKGEVSLDVSTEEEMEQSLLIRFEVRDTGIGIAPEALTKIFDAFTQADGSTTRQYGGTGLGLTIASQLAPMMGGKIDVESVHGKGSTFRFTARLERQDSTREVLNALASLGESIVSRDEEVHEHSDGPKNKGEFSSFQVLLVEDNPVNQALGLAMLEYFGCRTDVAENGQEALEAFSIKSYDIIMMDCQMPLMDGYEATRAIRQEERNRDGGRESRHIPIVALTAHAMEGDRETCLEAGMDDYLSKPYKSDELYAVLSKWLVSGSEGEEGGKNVREVRKQNSRDAEQDTVSLSSNRKPPDRQPPLYWRKN</sequence>
<keyword evidence="5" id="KW-0808">Transferase</keyword>
<feature type="transmembrane region" description="Helical" evidence="14">
    <location>
        <begin position="12"/>
        <end position="33"/>
    </location>
</feature>
<evidence type="ECO:0000256" key="12">
    <source>
        <dbReference type="PROSITE-ProRule" id="PRU00169"/>
    </source>
</evidence>
<feature type="compositionally biased region" description="Basic and acidic residues" evidence="13">
    <location>
        <begin position="818"/>
        <end position="835"/>
    </location>
</feature>
<dbReference type="CDD" id="cd17546">
    <property type="entry name" value="REC_hyHK_CKI1_RcsC-like"/>
    <property type="match status" value="1"/>
</dbReference>
<comment type="subcellular location">
    <subcellularLocation>
        <location evidence="2">Membrane</location>
    </subcellularLocation>
</comment>
<dbReference type="SUPFAM" id="SSF47384">
    <property type="entry name" value="Homodimeric domain of signal transducing histidine kinase"/>
    <property type="match status" value="1"/>
</dbReference>
<dbReference type="SUPFAM" id="SSF55785">
    <property type="entry name" value="PYP-like sensor domain (PAS domain)"/>
    <property type="match status" value="1"/>
</dbReference>
<dbReference type="Pfam" id="PF17152">
    <property type="entry name" value="CHASE8"/>
    <property type="match status" value="1"/>
</dbReference>
<evidence type="ECO:0000259" key="16">
    <source>
        <dbReference type="PROSITE" id="PS50110"/>
    </source>
</evidence>
<feature type="domain" description="HAMP" evidence="18">
    <location>
        <begin position="195"/>
        <end position="248"/>
    </location>
</feature>
<dbReference type="PROSITE" id="PS50109">
    <property type="entry name" value="HIS_KIN"/>
    <property type="match status" value="1"/>
</dbReference>
<dbReference type="CDD" id="cd06225">
    <property type="entry name" value="HAMP"/>
    <property type="match status" value="1"/>
</dbReference>
<proteinExistence type="predicted"/>
<keyword evidence="9" id="KW-0902">Two-component regulatory system</keyword>
<evidence type="ECO:0000256" key="10">
    <source>
        <dbReference type="ARBA" id="ARBA00023136"/>
    </source>
</evidence>
<reference evidence="19 20" key="1">
    <citation type="submission" date="2016-10" db="EMBL/GenBank/DDBJ databases">
        <authorList>
            <person name="de Groot N.N."/>
        </authorList>
    </citation>
    <scope>NUCLEOTIDE SEQUENCE [LARGE SCALE GENOMIC DNA]</scope>
    <source>
        <strain evidence="19 20">DSM 8423</strain>
    </source>
</reference>
<keyword evidence="14" id="KW-1133">Transmembrane helix</keyword>
<evidence type="ECO:0000256" key="7">
    <source>
        <dbReference type="ARBA" id="ARBA00022777"/>
    </source>
</evidence>
<dbReference type="Gene3D" id="6.10.340.10">
    <property type="match status" value="1"/>
</dbReference>
<keyword evidence="10 14" id="KW-0472">Membrane</keyword>
<feature type="domain" description="Response regulatory" evidence="16">
    <location>
        <begin position="687"/>
        <end position="810"/>
    </location>
</feature>
<protein>
    <recommendedName>
        <fullName evidence="3">histidine kinase</fullName>
        <ecNumber evidence="3">2.7.13.3</ecNumber>
    </recommendedName>
</protein>
<gene>
    <name evidence="19" type="ORF">SAMN04489760_101193</name>
</gene>
<keyword evidence="20" id="KW-1185">Reference proteome</keyword>
<dbReference type="PROSITE" id="PS50885">
    <property type="entry name" value="HAMP"/>
    <property type="match status" value="1"/>
</dbReference>
<dbReference type="SUPFAM" id="SSF55874">
    <property type="entry name" value="ATPase domain of HSP90 chaperone/DNA topoisomerase II/histidine kinase"/>
    <property type="match status" value="1"/>
</dbReference>
<feature type="modified residue" description="4-aspartylphosphate" evidence="12">
    <location>
        <position position="736"/>
    </location>
</feature>
<keyword evidence="8" id="KW-0067">ATP-binding</keyword>
<dbReference type="Proteomes" id="UP000198744">
    <property type="component" value="Unassembled WGS sequence"/>
</dbReference>
<dbReference type="SUPFAM" id="SSF158472">
    <property type="entry name" value="HAMP domain-like"/>
    <property type="match status" value="1"/>
</dbReference>
<dbReference type="FunFam" id="3.30.565.10:FF:000010">
    <property type="entry name" value="Sensor histidine kinase RcsC"/>
    <property type="match status" value="1"/>
</dbReference>
<dbReference type="Pfam" id="PF13426">
    <property type="entry name" value="PAS_9"/>
    <property type="match status" value="1"/>
</dbReference>
<dbReference type="Pfam" id="PF00072">
    <property type="entry name" value="Response_reg"/>
    <property type="match status" value="1"/>
</dbReference>
<dbReference type="AlphaFoldDB" id="A0A1H7UH56"/>
<dbReference type="InterPro" id="IPR004358">
    <property type="entry name" value="Sig_transdc_His_kin-like_C"/>
</dbReference>
<dbReference type="Gene3D" id="1.10.287.130">
    <property type="match status" value="1"/>
</dbReference>
<keyword evidence="4 12" id="KW-0597">Phosphoprotein</keyword>
<dbReference type="InterPro" id="IPR003661">
    <property type="entry name" value="HisK_dim/P_dom"/>
</dbReference>
<dbReference type="GO" id="GO:0016020">
    <property type="term" value="C:membrane"/>
    <property type="evidence" value="ECO:0007669"/>
    <property type="project" value="UniProtKB-SubCell"/>
</dbReference>
<dbReference type="InterPro" id="IPR003594">
    <property type="entry name" value="HATPase_dom"/>
</dbReference>
<name>A0A1H7UH56_9BACT</name>
<dbReference type="InterPro" id="IPR036890">
    <property type="entry name" value="HATPase_C_sf"/>
</dbReference>
<evidence type="ECO:0000259" key="15">
    <source>
        <dbReference type="PROSITE" id="PS50109"/>
    </source>
</evidence>
<dbReference type="CDD" id="cd00082">
    <property type="entry name" value="HisKA"/>
    <property type="match status" value="1"/>
</dbReference>
<feature type="transmembrane region" description="Helical" evidence="14">
    <location>
        <begin position="168"/>
        <end position="189"/>
    </location>
</feature>
<dbReference type="PROSITE" id="PS50112">
    <property type="entry name" value="PAS"/>
    <property type="match status" value="1"/>
</dbReference>
<organism evidence="19 20">
    <name type="scientific">Syntrophus gentianae</name>
    <dbReference type="NCBI Taxonomy" id="43775"/>
    <lineage>
        <taxon>Bacteria</taxon>
        <taxon>Pseudomonadati</taxon>
        <taxon>Thermodesulfobacteriota</taxon>
        <taxon>Syntrophia</taxon>
        <taxon>Syntrophales</taxon>
        <taxon>Syntrophaceae</taxon>
        <taxon>Syntrophus</taxon>
    </lineage>
</organism>
<dbReference type="InterPro" id="IPR001789">
    <property type="entry name" value="Sig_transdc_resp-reg_receiver"/>
</dbReference>
<evidence type="ECO:0000259" key="17">
    <source>
        <dbReference type="PROSITE" id="PS50112"/>
    </source>
</evidence>
<feature type="domain" description="PAS" evidence="17">
    <location>
        <begin position="285"/>
        <end position="330"/>
    </location>
</feature>
<dbReference type="InterPro" id="IPR011006">
    <property type="entry name" value="CheY-like_superfamily"/>
</dbReference>
<evidence type="ECO:0000256" key="5">
    <source>
        <dbReference type="ARBA" id="ARBA00022679"/>
    </source>
</evidence>
<evidence type="ECO:0000256" key="2">
    <source>
        <dbReference type="ARBA" id="ARBA00004370"/>
    </source>
</evidence>
<dbReference type="OrthoDB" id="5378360at2"/>
<dbReference type="PANTHER" id="PTHR45339:SF5">
    <property type="entry name" value="HISTIDINE KINASE"/>
    <property type="match status" value="1"/>
</dbReference>
<dbReference type="InterPro" id="IPR033417">
    <property type="entry name" value="CHASE8"/>
</dbReference>
<evidence type="ECO:0000256" key="9">
    <source>
        <dbReference type="ARBA" id="ARBA00023012"/>
    </source>
</evidence>
<dbReference type="SMART" id="SM00448">
    <property type="entry name" value="REC"/>
    <property type="match status" value="1"/>
</dbReference>
<dbReference type="InterPro" id="IPR036097">
    <property type="entry name" value="HisK_dim/P_sf"/>
</dbReference>
<dbReference type="PANTHER" id="PTHR45339">
    <property type="entry name" value="HYBRID SIGNAL TRANSDUCTION HISTIDINE KINASE J"/>
    <property type="match status" value="1"/>
</dbReference>
<dbReference type="NCBIfam" id="TIGR00229">
    <property type="entry name" value="sensory_box"/>
    <property type="match status" value="1"/>
</dbReference>
<dbReference type="GO" id="GO:0005524">
    <property type="term" value="F:ATP binding"/>
    <property type="evidence" value="ECO:0007669"/>
    <property type="project" value="UniProtKB-KW"/>
</dbReference>
<evidence type="ECO:0000256" key="6">
    <source>
        <dbReference type="ARBA" id="ARBA00022741"/>
    </source>
</evidence>
<dbReference type="SUPFAM" id="SSF52172">
    <property type="entry name" value="CheY-like"/>
    <property type="match status" value="1"/>
</dbReference>
<dbReference type="EMBL" id="FOBS01000001">
    <property type="protein sequence ID" value="SEL96382.1"/>
    <property type="molecule type" value="Genomic_DNA"/>
</dbReference>
<dbReference type="InterPro" id="IPR003660">
    <property type="entry name" value="HAMP_dom"/>
</dbReference>
<dbReference type="STRING" id="43775.SAMN04489760_101193"/>
<keyword evidence="14" id="KW-0812">Transmembrane</keyword>
<feature type="region of interest" description="Disordered" evidence="13">
    <location>
        <begin position="813"/>
        <end position="859"/>
    </location>
</feature>
<dbReference type="SMART" id="SM00388">
    <property type="entry name" value="HisKA"/>
    <property type="match status" value="1"/>
</dbReference>
<keyword evidence="11" id="KW-0131">Cell cycle</keyword>
<dbReference type="InterPro" id="IPR035965">
    <property type="entry name" value="PAS-like_dom_sf"/>
</dbReference>
<dbReference type="Pfam" id="PF00512">
    <property type="entry name" value="HisKA"/>
    <property type="match status" value="1"/>
</dbReference>
<dbReference type="PROSITE" id="PS50110">
    <property type="entry name" value="RESPONSE_REGULATORY"/>
    <property type="match status" value="1"/>
</dbReference>
<dbReference type="PRINTS" id="PR00344">
    <property type="entry name" value="BCTRLSENSOR"/>
</dbReference>
<dbReference type="InterPro" id="IPR000014">
    <property type="entry name" value="PAS"/>
</dbReference>
<dbReference type="Gene3D" id="3.40.50.2300">
    <property type="match status" value="1"/>
</dbReference>
<keyword evidence="7" id="KW-0418">Kinase</keyword>
<dbReference type="CDD" id="cd00130">
    <property type="entry name" value="PAS"/>
    <property type="match status" value="1"/>
</dbReference>